<keyword evidence="1" id="KW-0472">Membrane</keyword>
<accession>A0ABV3ZKB8</accession>
<keyword evidence="1" id="KW-0812">Transmembrane</keyword>
<organism evidence="2 3">
    <name type="scientific">Danxiaibacter flavus</name>
    <dbReference type="NCBI Taxonomy" id="3049108"/>
    <lineage>
        <taxon>Bacteria</taxon>
        <taxon>Pseudomonadati</taxon>
        <taxon>Bacteroidota</taxon>
        <taxon>Chitinophagia</taxon>
        <taxon>Chitinophagales</taxon>
        <taxon>Chitinophagaceae</taxon>
        <taxon>Danxiaibacter</taxon>
    </lineage>
</organism>
<evidence type="ECO:0000256" key="1">
    <source>
        <dbReference type="SAM" id="Phobius"/>
    </source>
</evidence>
<keyword evidence="1" id="KW-1133">Transmembrane helix</keyword>
<reference evidence="2 3" key="1">
    <citation type="submission" date="2023-07" db="EMBL/GenBank/DDBJ databases">
        <authorList>
            <person name="Lian W.-H."/>
        </authorList>
    </citation>
    <scope>NUCLEOTIDE SEQUENCE [LARGE SCALE GENOMIC DNA]</scope>
    <source>
        <strain evidence="2 3">SYSU DXS3180</strain>
    </source>
</reference>
<dbReference type="RefSeq" id="WP_369331745.1">
    <property type="nucleotide sequence ID" value="NZ_JAULBC010000008.1"/>
</dbReference>
<evidence type="ECO:0000313" key="3">
    <source>
        <dbReference type="Proteomes" id="UP001560573"/>
    </source>
</evidence>
<gene>
    <name evidence="2" type="ORF">QTN47_22670</name>
</gene>
<comment type="caution">
    <text evidence="2">The sequence shown here is derived from an EMBL/GenBank/DDBJ whole genome shotgun (WGS) entry which is preliminary data.</text>
</comment>
<dbReference type="Proteomes" id="UP001560573">
    <property type="component" value="Unassembled WGS sequence"/>
</dbReference>
<protein>
    <submittedName>
        <fullName evidence="2">Uncharacterized protein</fullName>
    </submittedName>
</protein>
<name>A0ABV3ZKB8_9BACT</name>
<proteinExistence type="predicted"/>
<evidence type="ECO:0000313" key="2">
    <source>
        <dbReference type="EMBL" id="MEX6690332.1"/>
    </source>
</evidence>
<keyword evidence="3" id="KW-1185">Reference proteome</keyword>
<sequence length="78" mass="8598">MALYLLFVPLKTTVVLPFAGLGYITTDSVSLVTSLLVSFWAMRELVEETRTVFETTVETPQALLAPTDILAVILLQLI</sequence>
<dbReference type="EMBL" id="JAULBC010000008">
    <property type="protein sequence ID" value="MEX6690332.1"/>
    <property type="molecule type" value="Genomic_DNA"/>
</dbReference>
<feature type="transmembrane region" description="Helical" evidence="1">
    <location>
        <begin position="20"/>
        <end position="41"/>
    </location>
</feature>